<dbReference type="GO" id="GO:0005654">
    <property type="term" value="C:nucleoplasm"/>
    <property type="evidence" value="ECO:0007669"/>
    <property type="project" value="TreeGrafter"/>
</dbReference>
<dbReference type="InterPro" id="IPR000198">
    <property type="entry name" value="RhoGAP_dom"/>
</dbReference>
<evidence type="ECO:0000313" key="15">
    <source>
        <dbReference type="Proteomes" id="UP001190640"/>
    </source>
</evidence>
<dbReference type="Proteomes" id="UP001190640">
    <property type="component" value="Chromosome 14"/>
</dbReference>
<feature type="region of interest" description="Disordered" evidence="12">
    <location>
        <begin position="796"/>
        <end position="824"/>
    </location>
</feature>
<sequence length="2053" mass="226688">MMKSSLHAEEDDFVPELQRSIHPRERPDWEETLSAMARGADIPEISGELPLRTCGSTASMKVKNVKKLSFTKGHFPKMAECAHFHYENVDFGNIQLSLPEEQNEVTRNGCESKELVYLVQISCQGKSWIVKRSYEDFRVLDKHLHLCIYDRRFSQLSELPRSDALKDSPELVTQMLMAYLSRLSAIAGNKINCGPALTWMEIDNKGNHLLVHEESSINVPAIAAAHVIKRYIAQAADELSFEVGDIVSVIDMPPKELTTWWRGKHGFQVGFFPSECVELINDKVPQSVTNSVPKPVSKKHGKLITFLRTFMKSRPTKQKLKQRGILKERVFGCDLGEHLLNSGHDVPQVLKSCTEFIEKHGIVDGIYRLSGIASNIQKLRHEFDSEQIPDLTKDVYIQDIHCVGSLCKLYFRELPNPLLTYQLYEKFSDAVSAATDEERLVKIHDVIQQLPPPHYRTLEFLMRHLAHLADYCTITNMHTKNLAIVWAPNLLRSKQIESACFSGTAAFMEVRIQSVVVEFILNHVDVLFSSKLSSVIRESAGHSSLSRPKSLLVSSPSTKLLTLEEAQARTQAQINSPIVSDSKYIEVGEGPAALQGKFHTIIDFPSERKRPPSKMKKSPVGSWRSFFNLGKSSSLSKRKLQRNPSEPSEMKAIALAGGRGDSGTLRSAKSEESLSSLHAIDGESKLFRPRRPRSSSDALSASFNGELLGNMNRCNSYDNLPHDQESDGDEGHIHVPALISPRSAEDVDLSPPEIGVASLDFDPMSFQCSPPKAESECLDSNTSLLESVDFNKEKQSTFKKELDSGSQSHTPGSATSSEPVSPYQEKTMSPFFTLDLSPTEEKSSKPQLFSEKVGHAFSPKMGRKPVKSPPLNMLEPVPFTLPSRVPDVIGGLSGSSGAPEWTKGNCSTSEATSRSPPQMIMSPLKASELRPGEGHQQEFQSQGDAKKAELQEEVDQPLPSSSQSKPVPSGQTQPGAVALDSPQDPVPVSSVSVVPPPPPKNAARMLALALAESAQQASVQSHKKPDALSDCITYAEAESGGTVEMFHPYSAVTPEKLHLYTALPENQLSLQAAATADHQRSGLPSDQGFPNGGMPEGSNHSHVGMPGNRDHSLLSTDMPGELHSGTNVVWDHPHFHPHASGETHHLAHSVLSEDQKHCHPCAQGVLQPEPPAKEAPTQNSHLHTYLLTDKNQIQTNKLHFSVCSAENKCQFLPATAGEKTATTAAAYITTAQAAATETAPGVSGQHISLQPATATPNCTWGEIAFMTAQHALASSHTVPTQRPGEHHPAVGQTPAAAVKSSSGLGQAQEEASPEKLSEPRSAEPAPIFATEGTATIQCTSATPVATLHQVQLEKPHENSRAPPLHLRSESVPAHSSCGFTPPVPPVRTMESKIAAAMHSNNADPMNPASYHSFLASSALPPSAEDPLPPPPPPKYTSLQSSYFSHAKSESAPETPAPDNYVHHKPASIHQYRAESIPPHLYHNKSEQHPGYPSLSETPTSTVPRYNAYATQGKSASVHHSKPRSRIEYMSSMSPTMRSNSYVEDSPPYPTIRRVHSLHVSAPSTIRSVPISRTEVPPDDEPLYCPRPLYQYKPYQPHADYHVTQLQPYFENGRVHYRYSPYSSSTSSSCYTAADSGFYDLDPYGTMRLRQFHPLAGRDFASYSRLQSKSLYRYPGLPPYPRGGLSHLTGKEHSFISRDVPPAPDVKPMYVSWDLEDMEKYRMQSIRRESRARQKVKGPVMSQYDNVAPLLQDELRTVDVVHLRSKSDPGKTGLLTVADGKEGRYPCKVGTPEGDECYYVPHPDIDVDRSHYHGTYGNGQSKKPSLPQKQSSIRNRKQPEAGCNSNEHRTHLQHDMSHRQPLESKNGPPYTDYQPKGHQEPAESMVYQHSAGKYVPASHDALRLNHKEVKLPEDRPEVERPRARQAVVAEKHSRDCYKDGEHYGKPTAPPPKPERSHSLRLQHPENMERDPGLLYPYQTLGKRQSTMTVVSQYDNLDDYHTMPQHQRGGYVGGGGFVPPFPHPHSRTYATALGQGAFLPSELCLQRPETEIHAE</sequence>
<dbReference type="InterPro" id="IPR001452">
    <property type="entry name" value="SH3_domain"/>
</dbReference>
<dbReference type="GeneID" id="129342554"/>
<dbReference type="CDD" id="cd11835">
    <property type="entry name" value="SH3_ARHGAP32_33"/>
    <property type="match status" value="1"/>
</dbReference>
<feature type="compositionally biased region" description="Basic and acidic residues" evidence="12">
    <location>
        <begin position="1845"/>
        <end position="1861"/>
    </location>
</feature>
<dbReference type="SMART" id="SM00324">
    <property type="entry name" value="RhoGAP"/>
    <property type="match status" value="1"/>
</dbReference>
<dbReference type="GO" id="GO:0005096">
    <property type="term" value="F:GTPase activator activity"/>
    <property type="evidence" value="ECO:0007669"/>
    <property type="project" value="UniProtKB-KW"/>
</dbReference>
<dbReference type="PROSITE" id="PS50238">
    <property type="entry name" value="RHOGAP"/>
    <property type="match status" value="1"/>
</dbReference>
<dbReference type="PANTHER" id="PTHR15729">
    <property type="entry name" value="CDC42 GTPASE-ACTIVATING PROTEIN"/>
    <property type="match status" value="1"/>
</dbReference>
<dbReference type="Pfam" id="PF07653">
    <property type="entry name" value="SH3_2"/>
    <property type="match status" value="1"/>
</dbReference>
<keyword evidence="7" id="KW-0472">Membrane</keyword>
<dbReference type="InterPro" id="IPR036028">
    <property type="entry name" value="SH3-like_dom_sf"/>
</dbReference>
<reference evidence="16" key="1">
    <citation type="submission" date="2025-08" db="UniProtKB">
        <authorList>
            <consortium name="RefSeq"/>
        </authorList>
    </citation>
    <scope>IDENTIFICATION</scope>
    <source>
        <tissue evidence="16">Blood</tissue>
    </source>
</reference>
<evidence type="ECO:0000256" key="10">
    <source>
        <dbReference type="ARBA" id="ARBA00083410"/>
    </source>
</evidence>
<keyword evidence="6" id="KW-0963">Cytoplasm</keyword>
<evidence type="ECO:0000256" key="9">
    <source>
        <dbReference type="ARBA" id="ARBA00077590"/>
    </source>
</evidence>
<feature type="region of interest" description="Disordered" evidence="12">
    <location>
        <begin position="885"/>
        <end position="999"/>
    </location>
</feature>
<dbReference type="GO" id="GO:0015629">
    <property type="term" value="C:actin cytoskeleton"/>
    <property type="evidence" value="ECO:0007669"/>
    <property type="project" value="TreeGrafter"/>
</dbReference>
<accession>A0AA97LFQ8</accession>
<dbReference type="InterPro" id="IPR008936">
    <property type="entry name" value="Rho_GTPase_activation_prot"/>
</dbReference>
<dbReference type="PANTHER" id="PTHR15729:SF13">
    <property type="entry name" value="RHO GTPASE-ACTIVATING PROTEIN 32"/>
    <property type="match status" value="1"/>
</dbReference>
<protein>
    <recommendedName>
        <fullName evidence="8">Rho GTPase-activating protein 32</fullName>
    </recommendedName>
    <alternativeName>
        <fullName evidence="10">Rho-type GTPase-activating protein 32</fullName>
    </alternativeName>
    <alternativeName>
        <fullName evidence="9">Rho/Cdc42/Rac GTPase-activating protein RICS</fullName>
    </alternativeName>
</protein>
<evidence type="ECO:0000256" key="8">
    <source>
        <dbReference type="ARBA" id="ARBA00070261"/>
    </source>
</evidence>
<proteinExistence type="inferred from homology"/>
<dbReference type="KEGG" id="emc:129342554"/>
<feature type="compositionally biased region" description="Polar residues" evidence="12">
    <location>
        <begin position="958"/>
        <end position="974"/>
    </location>
</feature>
<dbReference type="FunFam" id="3.30.1520.10:FF:000009">
    <property type="entry name" value="rho GTPase-activating protein 32 isoform X2"/>
    <property type="match status" value="1"/>
</dbReference>
<dbReference type="GO" id="GO:1901981">
    <property type="term" value="F:phosphatidylinositol phosphate binding"/>
    <property type="evidence" value="ECO:0007669"/>
    <property type="project" value="InterPro"/>
</dbReference>
<dbReference type="SUPFAM" id="SSF50044">
    <property type="entry name" value="SH3-domain"/>
    <property type="match status" value="1"/>
</dbReference>
<feature type="region of interest" description="Disordered" evidence="12">
    <location>
        <begin position="836"/>
        <end position="872"/>
    </location>
</feature>
<feature type="compositionally biased region" description="Polar residues" evidence="12">
    <location>
        <begin position="804"/>
        <end position="824"/>
    </location>
</feature>
<feature type="compositionally biased region" description="Low complexity" evidence="12">
    <location>
        <begin position="1819"/>
        <end position="1831"/>
    </location>
</feature>
<dbReference type="GO" id="GO:0005938">
    <property type="term" value="C:cell cortex"/>
    <property type="evidence" value="ECO:0007669"/>
    <property type="project" value="TreeGrafter"/>
</dbReference>
<dbReference type="PROSITE" id="PS50002">
    <property type="entry name" value="SH3"/>
    <property type="match status" value="1"/>
</dbReference>
<dbReference type="GO" id="GO:0007264">
    <property type="term" value="P:small GTPase-mediated signal transduction"/>
    <property type="evidence" value="ECO:0007669"/>
    <property type="project" value="TreeGrafter"/>
</dbReference>
<evidence type="ECO:0000256" key="6">
    <source>
        <dbReference type="ARBA" id="ARBA00022490"/>
    </source>
</evidence>
<dbReference type="GO" id="GO:0001650">
    <property type="term" value="C:fibrillar center"/>
    <property type="evidence" value="ECO:0007669"/>
    <property type="project" value="TreeGrafter"/>
</dbReference>
<feature type="region of interest" description="Disordered" evidence="12">
    <location>
        <begin position="1274"/>
        <end position="1322"/>
    </location>
</feature>
<keyword evidence="5" id="KW-0343">GTPase activation</keyword>
<feature type="region of interest" description="Disordered" evidence="12">
    <location>
        <begin position="1350"/>
        <end position="1383"/>
    </location>
</feature>
<dbReference type="CDD" id="cd07298">
    <property type="entry name" value="PX_RICS"/>
    <property type="match status" value="1"/>
</dbReference>
<feature type="region of interest" description="Disordered" evidence="12">
    <location>
        <begin position="1"/>
        <end position="20"/>
    </location>
</feature>
<feature type="region of interest" description="Disordered" evidence="12">
    <location>
        <begin position="1417"/>
        <end position="1462"/>
    </location>
</feature>
<evidence type="ECO:0000256" key="1">
    <source>
        <dbReference type="ARBA" id="ARBA00004308"/>
    </source>
</evidence>
<dbReference type="CTD" id="9743"/>
<dbReference type="Pfam" id="PF00620">
    <property type="entry name" value="RhoGAP"/>
    <property type="match status" value="1"/>
</dbReference>
<evidence type="ECO:0000259" key="14">
    <source>
        <dbReference type="PROSITE" id="PS50238"/>
    </source>
</evidence>
<dbReference type="InterPro" id="IPR051576">
    <property type="entry name" value="PX-Rho_GAP"/>
</dbReference>
<evidence type="ECO:0000256" key="12">
    <source>
        <dbReference type="SAM" id="MobiDB-lite"/>
    </source>
</evidence>
<feature type="compositionally biased region" description="Basic and acidic residues" evidence="12">
    <location>
        <begin position="1907"/>
        <end position="1921"/>
    </location>
</feature>
<dbReference type="Gene3D" id="2.30.30.40">
    <property type="entry name" value="SH3 Domains"/>
    <property type="match status" value="1"/>
</dbReference>
<evidence type="ECO:0000259" key="13">
    <source>
        <dbReference type="PROSITE" id="PS50002"/>
    </source>
</evidence>
<feature type="region of interest" description="Disordered" evidence="12">
    <location>
        <begin position="1907"/>
        <end position="1970"/>
    </location>
</feature>
<feature type="region of interest" description="Disordered" evidence="12">
    <location>
        <begin position="1078"/>
        <end position="1097"/>
    </location>
</feature>
<dbReference type="SMART" id="SM00326">
    <property type="entry name" value="SH3"/>
    <property type="match status" value="1"/>
</dbReference>
<dbReference type="CDD" id="cd04384">
    <property type="entry name" value="RhoGAP_CdGAP"/>
    <property type="match status" value="1"/>
</dbReference>
<dbReference type="GO" id="GO:0005794">
    <property type="term" value="C:Golgi apparatus"/>
    <property type="evidence" value="ECO:0007669"/>
    <property type="project" value="TreeGrafter"/>
</dbReference>
<dbReference type="InterPro" id="IPR042139">
    <property type="entry name" value="PX_ARHGAP32"/>
</dbReference>
<evidence type="ECO:0000256" key="5">
    <source>
        <dbReference type="ARBA" id="ARBA00022468"/>
    </source>
</evidence>
<comment type="subcellular location">
    <subcellularLocation>
        <location evidence="2">Cytoplasm</location>
    </subcellularLocation>
    <subcellularLocation>
        <location evidence="1">Endomembrane system</location>
    </subcellularLocation>
</comment>
<feature type="compositionally biased region" description="Basic and acidic residues" evidence="12">
    <location>
        <begin position="1928"/>
        <end position="1943"/>
    </location>
</feature>
<dbReference type="RefSeq" id="XP_054854358.1">
    <property type="nucleotide sequence ID" value="XM_054998383.1"/>
</dbReference>
<feature type="region of interest" description="Disordered" evidence="12">
    <location>
        <begin position="1480"/>
        <end position="1500"/>
    </location>
</feature>
<name>A0AA97LFQ8_EUBMA</name>
<evidence type="ECO:0000256" key="2">
    <source>
        <dbReference type="ARBA" id="ARBA00004496"/>
    </source>
</evidence>
<gene>
    <name evidence="16" type="primary">ARHGAP32</name>
</gene>
<organism evidence="15 16">
    <name type="scientific">Eublepharis macularius</name>
    <name type="common">Leopard gecko</name>
    <name type="synonym">Cyrtodactylus macularius</name>
    <dbReference type="NCBI Taxonomy" id="481883"/>
    <lineage>
        <taxon>Eukaryota</taxon>
        <taxon>Metazoa</taxon>
        <taxon>Chordata</taxon>
        <taxon>Craniata</taxon>
        <taxon>Vertebrata</taxon>
        <taxon>Euteleostomi</taxon>
        <taxon>Lepidosauria</taxon>
        <taxon>Squamata</taxon>
        <taxon>Bifurcata</taxon>
        <taxon>Gekkota</taxon>
        <taxon>Eublepharidae</taxon>
        <taxon>Eublepharinae</taxon>
        <taxon>Eublepharis</taxon>
    </lineage>
</organism>
<dbReference type="SUPFAM" id="SSF48350">
    <property type="entry name" value="GTPase activation domain, GAP"/>
    <property type="match status" value="1"/>
</dbReference>
<dbReference type="InterPro" id="IPR036871">
    <property type="entry name" value="PX_dom_sf"/>
</dbReference>
<dbReference type="Gene3D" id="3.30.1520.10">
    <property type="entry name" value="Phox-like domain"/>
    <property type="match status" value="1"/>
</dbReference>
<feature type="compositionally biased region" description="Basic and acidic residues" evidence="12">
    <location>
        <begin position="927"/>
        <end position="936"/>
    </location>
</feature>
<comment type="similarity">
    <text evidence="3">Belongs to the PX domain-containing GAP family.</text>
</comment>
<dbReference type="FunFam" id="1.10.555.10:FF:000002">
    <property type="entry name" value="rho GTPase-activating protein 32 isoform X1"/>
    <property type="match status" value="1"/>
</dbReference>
<evidence type="ECO:0000256" key="11">
    <source>
        <dbReference type="PROSITE-ProRule" id="PRU00192"/>
    </source>
</evidence>
<feature type="compositionally biased region" description="Polar residues" evidence="12">
    <location>
        <begin position="904"/>
        <end position="916"/>
    </location>
</feature>
<feature type="compositionally biased region" description="Basic and acidic residues" evidence="12">
    <location>
        <begin position="1951"/>
        <end position="1970"/>
    </location>
</feature>
<dbReference type="FunFam" id="2.30.30.40:FF:000030">
    <property type="entry name" value="rho GTPase-activating protein 32 isoform X2"/>
    <property type="match status" value="1"/>
</dbReference>
<feature type="region of interest" description="Disordered" evidence="12">
    <location>
        <begin position="1807"/>
        <end position="1882"/>
    </location>
</feature>
<keyword evidence="15" id="KW-1185">Reference proteome</keyword>
<evidence type="ECO:0000256" key="3">
    <source>
        <dbReference type="ARBA" id="ARBA00008795"/>
    </source>
</evidence>
<dbReference type="SUPFAM" id="SSF64268">
    <property type="entry name" value="PX domain"/>
    <property type="match status" value="1"/>
</dbReference>
<feature type="domain" description="SH3" evidence="13">
    <location>
        <begin position="220"/>
        <end position="282"/>
    </location>
</feature>
<evidence type="ECO:0000313" key="16">
    <source>
        <dbReference type="RefSeq" id="XP_054854358.1"/>
    </source>
</evidence>
<feature type="domain" description="Rho-GAP" evidence="14">
    <location>
        <begin position="333"/>
        <end position="528"/>
    </location>
</feature>
<evidence type="ECO:0000256" key="4">
    <source>
        <dbReference type="ARBA" id="ARBA00022443"/>
    </source>
</evidence>
<keyword evidence="4 11" id="KW-0728">SH3 domain</keyword>
<feature type="compositionally biased region" description="Basic and acidic residues" evidence="12">
    <location>
        <begin position="1312"/>
        <end position="1321"/>
    </location>
</feature>
<evidence type="ECO:0000256" key="7">
    <source>
        <dbReference type="ARBA" id="ARBA00023136"/>
    </source>
</evidence>
<dbReference type="Gene3D" id="1.10.555.10">
    <property type="entry name" value="Rho GTPase activation protein"/>
    <property type="match status" value="1"/>
</dbReference>